<feature type="transmembrane region" description="Helical" evidence="5">
    <location>
        <begin position="575"/>
        <end position="596"/>
    </location>
</feature>
<keyword evidence="7" id="KW-1185">Reference proteome</keyword>
<keyword evidence="4 5" id="KW-0472">Membrane</keyword>
<name>A0A9P8FZM7_AURME</name>
<feature type="non-terminal residue" evidence="6">
    <location>
        <position position="655"/>
    </location>
</feature>
<evidence type="ECO:0000256" key="4">
    <source>
        <dbReference type="ARBA" id="ARBA00023136"/>
    </source>
</evidence>
<dbReference type="Gene3D" id="1.20.1740.10">
    <property type="entry name" value="Amino acid/polyamine transporter I"/>
    <property type="match status" value="1"/>
</dbReference>
<feature type="transmembrane region" description="Helical" evidence="5">
    <location>
        <begin position="208"/>
        <end position="229"/>
    </location>
</feature>
<evidence type="ECO:0000256" key="1">
    <source>
        <dbReference type="ARBA" id="ARBA00004141"/>
    </source>
</evidence>
<protein>
    <recommendedName>
        <fullName evidence="8">High-affinity methionine permease</fullName>
    </recommendedName>
</protein>
<dbReference type="GO" id="GO:0016020">
    <property type="term" value="C:membrane"/>
    <property type="evidence" value="ECO:0007669"/>
    <property type="project" value="UniProtKB-SubCell"/>
</dbReference>
<feature type="transmembrane region" description="Helical" evidence="5">
    <location>
        <begin position="138"/>
        <end position="166"/>
    </location>
</feature>
<evidence type="ECO:0000256" key="5">
    <source>
        <dbReference type="SAM" id="Phobius"/>
    </source>
</evidence>
<feature type="transmembrane region" description="Helical" evidence="5">
    <location>
        <begin position="178"/>
        <end position="196"/>
    </location>
</feature>
<feature type="transmembrane region" description="Helical" evidence="5">
    <location>
        <begin position="293"/>
        <end position="312"/>
    </location>
</feature>
<evidence type="ECO:0000313" key="6">
    <source>
        <dbReference type="EMBL" id="KAG9987365.1"/>
    </source>
</evidence>
<sequence length="655" mass="71940">MSSSQVQGTGYTEDDLQRIREAYAQAENQGDQVIENPIASPQNRLNTISVACIIANRMIGTGVFDAPTSVLRDDRNIGSSLMLWLAGCFATLAGTLIYIEYGTTIPRYNFDHVARPRFVPRNGGELVYMNWIWHHPRFFAACLFGIPFCMIGNSAANAISFAYHLILAIGSGSNPSGWVVTGVAISAAVIVCAIHGTNRRYGIILNNVFATIKVLVLCTIFVLGCVVWGGSSLHGDSPDTSSSSNPSNSSNLSCSVSSTAMNHTWMANLDHGSVFGKVKSLGDKVGSAGYAPAYLQVIFAFGGFNQANYILGEMYKPHIYFRSTSLITVAVVCLLYMLVNVMFLVVVPVRENPNDLSHCEKWNIASEFFLLTCGSRIPYYAFLAFSSLGNMIVDTFTAARVKQEIAKEGILPWHRYIAKSYNVTNEISRRFSRSSKEKDKPDDSTSAPTPAVALMMHFFFATILILSVSGVENPQDRYVILSNFYSYVINAFFAVCLAVGILLMRLTPPLKKLLAWHESDQSPPETWNSISSMNQWVSIIAALLMATSNAFPLVASWTNKGLSSSNGIPSRLVPGLGVGLLGLGATWWLCFSKILARGRTREVTRRPMFTESPQDPDHPEMICEIITSQWVEPNTTRKRIGQSESGINLVQVSPK</sequence>
<feature type="transmembrane region" description="Helical" evidence="5">
    <location>
        <begin position="81"/>
        <end position="99"/>
    </location>
</feature>
<evidence type="ECO:0000313" key="7">
    <source>
        <dbReference type="Proteomes" id="UP000729357"/>
    </source>
</evidence>
<feature type="transmembrane region" description="Helical" evidence="5">
    <location>
        <begin position="324"/>
        <end position="347"/>
    </location>
</feature>
<evidence type="ECO:0000256" key="3">
    <source>
        <dbReference type="ARBA" id="ARBA00022989"/>
    </source>
</evidence>
<evidence type="ECO:0000256" key="2">
    <source>
        <dbReference type="ARBA" id="ARBA00022692"/>
    </source>
</evidence>
<comment type="subcellular location">
    <subcellularLocation>
        <location evidence="1">Membrane</location>
        <topology evidence="1">Multi-pass membrane protein</topology>
    </subcellularLocation>
</comment>
<comment type="caution">
    <text evidence="6">The sequence shown here is derived from an EMBL/GenBank/DDBJ whole genome shotgun (WGS) entry which is preliminary data.</text>
</comment>
<dbReference type="InterPro" id="IPR002293">
    <property type="entry name" value="AA/rel_permease1"/>
</dbReference>
<feature type="transmembrane region" description="Helical" evidence="5">
    <location>
        <begin position="484"/>
        <end position="504"/>
    </location>
</feature>
<reference evidence="6" key="2">
    <citation type="submission" date="2021-08" db="EMBL/GenBank/DDBJ databases">
        <authorList>
            <person name="Gostincar C."/>
            <person name="Sun X."/>
            <person name="Song Z."/>
            <person name="Gunde-Cimerman N."/>
        </authorList>
    </citation>
    <scope>NUCLEOTIDE SEQUENCE</scope>
    <source>
        <strain evidence="6">EXF-9298</strain>
    </source>
</reference>
<organism evidence="6 7">
    <name type="scientific">Aureobasidium melanogenum</name>
    <name type="common">Aureobasidium pullulans var. melanogenum</name>
    <dbReference type="NCBI Taxonomy" id="46634"/>
    <lineage>
        <taxon>Eukaryota</taxon>
        <taxon>Fungi</taxon>
        <taxon>Dikarya</taxon>
        <taxon>Ascomycota</taxon>
        <taxon>Pezizomycotina</taxon>
        <taxon>Dothideomycetes</taxon>
        <taxon>Dothideomycetidae</taxon>
        <taxon>Dothideales</taxon>
        <taxon>Saccotheciaceae</taxon>
        <taxon>Aureobasidium</taxon>
    </lineage>
</organism>
<gene>
    <name evidence="6" type="ORF">KCU98_g3389</name>
</gene>
<proteinExistence type="predicted"/>
<dbReference type="GO" id="GO:0015179">
    <property type="term" value="F:L-amino acid transmembrane transporter activity"/>
    <property type="evidence" value="ECO:0007669"/>
    <property type="project" value="TreeGrafter"/>
</dbReference>
<dbReference type="PANTHER" id="PTHR11785:SF382">
    <property type="entry name" value="LOW-AFFINITY METHIONINE PERMEASE"/>
    <property type="match status" value="1"/>
</dbReference>
<keyword evidence="2 5" id="KW-0812">Transmembrane</keyword>
<feature type="transmembrane region" description="Helical" evidence="5">
    <location>
        <begin position="451"/>
        <end position="472"/>
    </location>
</feature>
<feature type="transmembrane region" description="Helical" evidence="5">
    <location>
        <begin position="536"/>
        <end position="555"/>
    </location>
</feature>
<dbReference type="AlphaFoldDB" id="A0A9P8FZM7"/>
<dbReference type="PANTHER" id="PTHR11785">
    <property type="entry name" value="AMINO ACID TRANSPORTER"/>
    <property type="match status" value="1"/>
</dbReference>
<keyword evidence="3 5" id="KW-1133">Transmembrane helix</keyword>
<dbReference type="Pfam" id="PF13520">
    <property type="entry name" value="AA_permease_2"/>
    <property type="match status" value="1"/>
</dbReference>
<dbReference type="EMBL" id="JAHFXS010000230">
    <property type="protein sequence ID" value="KAG9987365.1"/>
    <property type="molecule type" value="Genomic_DNA"/>
</dbReference>
<dbReference type="InterPro" id="IPR050598">
    <property type="entry name" value="AminoAcid_Transporter"/>
</dbReference>
<accession>A0A9P8FZM7</accession>
<dbReference type="Proteomes" id="UP000729357">
    <property type="component" value="Unassembled WGS sequence"/>
</dbReference>
<evidence type="ECO:0008006" key="8">
    <source>
        <dbReference type="Google" id="ProtNLM"/>
    </source>
</evidence>
<reference evidence="6" key="1">
    <citation type="journal article" date="2021" name="J Fungi (Basel)">
        <title>Virulence traits and population genomics of the black yeast Aureobasidium melanogenum.</title>
        <authorList>
            <person name="Cernosa A."/>
            <person name="Sun X."/>
            <person name="Gostincar C."/>
            <person name="Fang C."/>
            <person name="Gunde-Cimerman N."/>
            <person name="Song Z."/>
        </authorList>
    </citation>
    <scope>NUCLEOTIDE SEQUENCE</scope>
    <source>
        <strain evidence="6">EXF-9298</strain>
    </source>
</reference>
<feature type="transmembrane region" description="Helical" evidence="5">
    <location>
        <begin position="377"/>
        <end position="397"/>
    </location>
</feature>